<gene>
    <name evidence="3" type="ORF">GCM10011608_25710</name>
</gene>
<reference evidence="3" key="1">
    <citation type="journal article" date="2014" name="Int. J. Syst. Evol. Microbiol.">
        <title>Complete genome sequence of Corynebacterium casei LMG S-19264T (=DSM 44701T), isolated from a smear-ripened cheese.</title>
        <authorList>
            <consortium name="US DOE Joint Genome Institute (JGI-PGF)"/>
            <person name="Walter F."/>
            <person name="Albersmeier A."/>
            <person name="Kalinowski J."/>
            <person name="Ruckert C."/>
        </authorList>
    </citation>
    <scope>NUCLEOTIDE SEQUENCE</scope>
    <source>
        <strain evidence="3">CGMCC 4.7312</strain>
    </source>
</reference>
<evidence type="ECO:0000256" key="1">
    <source>
        <dbReference type="SAM" id="MobiDB-lite"/>
    </source>
</evidence>
<name>A0A917TVD0_9ACTN</name>
<organism evidence="3 4">
    <name type="scientific">Micromonospora sonchi</name>
    <dbReference type="NCBI Taxonomy" id="1763543"/>
    <lineage>
        <taxon>Bacteria</taxon>
        <taxon>Bacillati</taxon>
        <taxon>Actinomycetota</taxon>
        <taxon>Actinomycetes</taxon>
        <taxon>Micromonosporales</taxon>
        <taxon>Micromonosporaceae</taxon>
        <taxon>Micromonospora</taxon>
    </lineage>
</organism>
<accession>A0A917TVD0</accession>
<feature type="compositionally biased region" description="Pro residues" evidence="1">
    <location>
        <begin position="168"/>
        <end position="183"/>
    </location>
</feature>
<reference evidence="3" key="2">
    <citation type="submission" date="2020-09" db="EMBL/GenBank/DDBJ databases">
        <authorList>
            <person name="Sun Q."/>
            <person name="Zhou Y."/>
        </authorList>
    </citation>
    <scope>NUCLEOTIDE SEQUENCE</scope>
    <source>
        <strain evidence="3">CGMCC 4.7312</strain>
    </source>
</reference>
<feature type="transmembrane region" description="Helical" evidence="2">
    <location>
        <begin position="84"/>
        <end position="104"/>
    </location>
</feature>
<comment type="caution">
    <text evidence="3">The sequence shown here is derived from an EMBL/GenBank/DDBJ whole genome shotgun (WGS) entry which is preliminary data.</text>
</comment>
<evidence type="ECO:0000256" key="2">
    <source>
        <dbReference type="SAM" id="Phobius"/>
    </source>
</evidence>
<proteinExistence type="predicted"/>
<evidence type="ECO:0000313" key="4">
    <source>
        <dbReference type="Proteomes" id="UP000608890"/>
    </source>
</evidence>
<feature type="region of interest" description="Disordered" evidence="1">
    <location>
        <begin position="108"/>
        <end position="194"/>
    </location>
</feature>
<protein>
    <submittedName>
        <fullName evidence="3">Uncharacterized protein</fullName>
    </submittedName>
</protein>
<evidence type="ECO:0000313" key="3">
    <source>
        <dbReference type="EMBL" id="GGM39784.1"/>
    </source>
</evidence>
<keyword evidence="2" id="KW-0812">Transmembrane</keyword>
<feature type="compositionally biased region" description="Low complexity" evidence="1">
    <location>
        <begin position="119"/>
        <end position="153"/>
    </location>
</feature>
<keyword evidence="2" id="KW-1133">Transmembrane helix</keyword>
<dbReference type="Proteomes" id="UP000608890">
    <property type="component" value="Unassembled WGS sequence"/>
</dbReference>
<keyword evidence="2" id="KW-0472">Membrane</keyword>
<dbReference type="AlphaFoldDB" id="A0A917TVD0"/>
<feature type="region of interest" description="Disordered" evidence="1">
    <location>
        <begin position="241"/>
        <end position="263"/>
    </location>
</feature>
<keyword evidence="4" id="KW-1185">Reference proteome</keyword>
<dbReference type="EMBL" id="BMNB01000010">
    <property type="protein sequence ID" value="GGM39784.1"/>
    <property type="molecule type" value="Genomic_DNA"/>
</dbReference>
<sequence>MILRRFARSGDRAERDRLLDDARGSRAAASVDPLAGLLRAAAAPPRPRELAGEEAALAAFRAARQVAPGAPAARPRRRRFTASAVLWLAGLAATATAGAALAAVKLDRTGEEPPPPVPTTVAPVPTDVATTPTGIPTTPTAAQATPTAAQATPSGAGRGGPTQTPSGVAPPPPAASPVPPEPGPQATADLGRRNSGHCKAYLSKSERQREKALRKPGFRELVAAAGGAEHVEAYCRRLLAETDPDWLARKGSEPDASTDRAES</sequence>